<proteinExistence type="predicted"/>
<evidence type="ECO:0000313" key="4">
    <source>
        <dbReference type="Proteomes" id="UP000230056"/>
    </source>
</evidence>
<gene>
    <name evidence="2" type="ORF">CTM72_00655</name>
    <name evidence="3" type="ORF">CTM98_08445</name>
</gene>
<feature type="transmembrane region" description="Helical" evidence="1">
    <location>
        <begin position="54"/>
        <end position="82"/>
    </location>
</feature>
<keyword evidence="1" id="KW-1133">Transmembrane helix</keyword>
<keyword evidence="1" id="KW-0472">Membrane</keyword>
<evidence type="ECO:0000313" key="5">
    <source>
        <dbReference type="Proteomes" id="UP000230781"/>
    </source>
</evidence>
<dbReference type="RefSeq" id="WP_100024108.1">
    <property type="nucleotide sequence ID" value="NZ_CP024699.1"/>
</dbReference>
<evidence type="ECO:0000313" key="3">
    <source>
        <dbReference type="EMBL" id="ATV70677.1"/>
    </source>
</evidence>
<dbReference type="Proteomes" id="UP000230781">
    <property type="component" value="Chromosome"/>
</dbReference>
<dbReference type="EMBL" id="CP024699">
    <property type="protein sequence ID" value="ATV58377.1"/>
    <property type="molecule type" value="Genomic_DNA"/>
</dbReference>
<evidence type="ECO:0000256" key="1">
    <source>
        <dbReference type="SAM" id="Phobius"/>
    </source>
</evidence>
<dbReference type="AlphaFoldDB" id="A0A2D3NSK9"/>
<sequence>MRIRLSGAVGGVVLVVITGVILASIVDGILSFIEKYVVKEDESGKKFISLLKKINWGFFILFIILDLTGIFPLFRTILFALFERF</sequence>
<dbReference type="Proteomes" id="UP000230056">
    <property type="component" value="Chromosome"/>
</dbReference>
<organism evidence="2 4">
    <name type="scientific">Fusobacterium pseudoperiodonticum</name>
    <dbReference type="NCBI Taxonomy" id="2663009"/>
    <lineage>
        <taxon>Bacteria</taxon>
        <taxon>Fusobacteriati</taxon>
        <taxon>Fusobacteriota</taxon>
        <taxon>Fusobacteriia</taxon>
        <taxon>Fusobacteriales</taxon>
        <taxon>Fusobacteriaceae</taxon>
        <taxon>Fusobacterium</taxon>
    </lineage>
</organism>
<feature type="transmembrane region" description="Helical" evidence="1">
    <location>
        <begin position="12"/>
        <end position="33"/>
    </location>
</feature>
<reference evidence="2 4" key="1">
    <citation type="submission" date="2017-11" db="EMBL/GenBank/DDBJ databases">
        <title>Genome sequencing of Fusobacterium periodonticum KCOM 1261.</title>
        <authorList>
            <person name="Kook J.-K."/>
            <person name="Park S.-N."/>
            <person name="Lim Y.K."/>
        </authorList>
    </citation>
    <scope>NUCLEOTIDE SEQUENCE [LARGE SCALE GENOMIC DNA]</scope>
    <source>
        <strain evidence="2 4">KCOM 1261</strain>
    </source>
</reference>
<dbReference type="EMBL" id="CP024704">
    <property type="protein sequence ID" value="ATV70677.1"/>
    <property type="molecule type" value="Genomic_DNA"/>
</dbReference>
<name>A0A2D3NSK9_9FUSO</name>
<evidence type="ECO:0000313" key="2">
    <source>
        <dbReference type="EMBL" id="ATV58377.1"/>
    </source>
</evidence>
<protein>
    <submittedName>
        <fullName evidence="2">Uncharacterized protein</fullName>
    </submittedName>
</protein>
<accession>A0A2D3NSK9</accession>
<reference evidence="3 5" key="2">
    <citation type="submission" date="2017-11" db="EMBL/GenBank/DDBJ databases">
        <title>Genome sequencing of Fusobacterium periodonticum KCOM 2555.</title>
        <authorList>
            <person name="Kook J.-K."/>
            <person name="Park S.-N."/>
            <person name="Lim Y.K."/>
        </authorList>
    </citation>
    <scope>NUCLEOTIDE SEQUENCE [LARGE SCALE GENOMIC DNA]</scope>
    <source>
        <strain evidence="3 5">KCOM 2555</strain>
    </source>
</reference>
<keyword evidence="1" id="KW-0812">Transmembrane</keyword>